<proteinExistence type="predicted"/>
<sequence length="2396" mass="245327">MSTVFFNNAYTKYGAGSDNKSLQGLPDDPTAGSSDLTVDSIDVTGDATIEGNLVANAITPQFLGAYEQDGPVNNANQSITNTNIVSGQISGVNIVNSQGRFTNLYSGSSNTGYEVKFFGSGSNTAFEFNGAQDYASLNNAQLVIGLPKPSTTSSLLQISAPVSNSLPASLITSIVGSIITGTFSGVNAQAGDYISLPDGREYQITGVGSSGTFLTVQNTGLNQTSVNETYAISTPGWVFDTSGNLVGQGYGYLTLPQVNPSGDTNANSTQVGSLRYDQVTKQFEGLLVVGTSTTPQWVPIAADGNLANTSGNTGISTEVEPGTDGLDRLRFYENGTDVMAVNAEGQVSIGTLSGGDPSAKFFVLGNATVDGTITGSSLVIQNAAAIGSSLSVGQNIFASGSGTFLGGFSVQQSATIGGSLSVADGLVAQSYASVLGTLTVGSALVVQQGATIAGQLYIGSSTYVEGDEHIHGNLIVDGTTTLNGAIHVTGPIIDDGDLTVGGVTTFDGTVLMNDTLILNSYASINGNLTVGGSILGTYASLSGAIQTGTLVAQQGSFTGSLVSNALVASNASLSGTLVSAQVTAQYGSFSTLTAQTASLSGSLVAQSASISGSVLAQSASLSGTLLAQTASLSGFLVAQNASLSGTLLAQTASLSGTLLAQTASLSGTLLAQTASLSGTLLAQTASLSGTLLAQTASLSGTLLARTASLSGPLLAQTASLSGTLLAQTASLSSTAFASTVLSSVGSFSTALYAPFAGFQNASISALTATSAALGAASVSGPLFAQSISSQYASITQFSAGTVTSAKSSVTGSLYVGGNITDAGTVSAAYAALQSAGILNALSVGGSLTVNSNAFFNGTVTALAGNFIYGGSNAGGGGGTIVYQGVDDGTLAGTILSVFDSGTIGSNLTVGQSLSAGVLSVGSYGSFGGDLFIGGTLTGAAIGSPPSPYTQYPAPPGLLPSDTVSEALYKISQEFQFVNEEPPPDPNANGDLMLNLRDIHLVLDVPGYLIACIAASTLTVNDLITQTSPCTKPLSFIYDGATGTVTATLQTSGSQSGIGSLVLDGIPVGGSTTDLSLVVFNKAPFFQDGSLQASLFVYVDAVIVPAQPLTPGPEAYAYQVAHSKTGATNHVTFHIDDSTPASVTGSLSVTFGTLTRCVSGVLTYVTGDPVGVGATISGAIGSYYNCSQGLCAASGDIISSVTESAVAVRNVASYTSGSTQYVTLTTAIPAGIYTEAGTLTVTPYNALGPGTPVSITALIGRPCRADTCSIMVPTQVTSGTGPLPQNPGVDFGIAYDHTVSLMTNSELQLIDGHFQVPYALDFANSLPAGSPDYSSIASTVGWRYATFSFTLSQCSSTLYICFRGQIGTAWGGGSCSAMETTIQVRVVGPYSDTHWLDANNFYTGSTALCTDGAACLLAEGTSEAVKHITLGGMREGQVFVRVGFESVINQYAKGFSSVTILPDLLPRATDMAREVLRIQDPLFSAYVAGSLTLVNCITTNTSPTSCVVDNFYDGANGSVYALLLTAGAKQMIGSVQLNALRPYQSITSGALNVFDQLDLFPCDPAKQGHCFSASAQIVPISPFTPSAAVLAYQLEHSSTGQTNPACFAVDTPQVPSASSVQLTITGSTTYYSGVLTWTVSSVVSVSFCASGVISYFYNQAPGLARLSGYPLSTADESNLTGRNVQQYQPFTAQTLTMVSSFLADSYSESCLIDLECFNSMASATLYPGLLPGSVTSIRVDTLSVPSQYQVTSGSGSFPSVPGVDFGLPYDHSISIAATEELQLLGGLYQVPPSRNYTHCSPLSSDYSTITQGQAYRYATFDFPVCLQSSGVMVKFFGQQGMGWGNDQLPANGLALNVRLVNAAESVDTGWLDGNQPYDGLSAPQGDGSGVLLLGCSDASQKVLTVGQCVEGSLFVRIGLNIAGGSSLSFKSVAVFDPYIEGVTMVEATLSLQGGVYSAAISLTDSIVYDVTTSVRPTTQTWLRRTPQLQYLKAQQLDTSGVWSDVGCVSINELSDTGENITDSTLTARLCYAKCGPIIEATVVSASLSPGTLLSGIRLAAMSSPQGMPRLCSPVYFHYDVPSVPSFTGSLTASITGSITTLSGVKTYVPGAVLACTGTASGVVSNLYNSTHGIAALSGNVIAPVDEITSGRQVSSLAPFTAQTLTMMSSILPEVYSEAPQVTCTLYNFIGQTASMSTLLGARVDTISKPIPTQVTSGLGQFPANPGSDFGLAYDHTASLMSNQELMQVGGLLRTPPQVNYSLTLPAGSPDYTAASAEYTWRYATFVFAAMACMSSFSIVLQDIQGTNWGDYQTTAVDVQIYTRFVGPVVDTGWLDCNQFYDGVHAAQGSGVLLGDGTTGSIKQATAGRSVSGTAFVRIGLASTDFTKAFAGVTLLPH</sequence>
<keyword evidence="2" id="KW-1185">Reference proteome</keyword>
<protein>
    <submittedName>
        <fullName evidence="1">Uncharacterized protein</fullName>
    </submittedName>
</protein>
<name>A0AAV1I229_9CHLO</name>
<dbReference type="InterPro" id="IPR011004">
    <property type="entry name" value="Trimer_LpxA-like_sf"/>
</dbReference>
<dbReference type="EMBL" id="CAUYUE010000005">
    <property type="protein sequence ID" value="CAK0777909.1"/>
    <property type="molecule type" value="Genomic_DNA"/>
</dbReference>
<organism evidence="1 2">
    <name type="scientific">Coccomyxa viridis</name>
    <dbReference type="NCBI Taxonomy" id="1274662"/>
    <lineage>
        <taxon>Eukaryota</taxon>
        <taxon>Viridiplantae</taxon>
        <taxon>Chlorophyta</taxon>
        <taxon>core chlorophytes</taxon>
        <taxon>Trebouxiophyceae</taxon>
        <taxon>Trebouxiophyceae incertae sedis</taxon>
        <taxon>Coccomyxaceae</taxon>
        <taxon>Coccomyxa</taxon>
    </lineage>
</organism>
<dbReference type="SUPFAM" id="SSF51161">
    <property type="entry name" value="Trimeric LpxA-like enzymes"/>
    <property type="match status" value="1"/>
</dbReference>
<dbReference type="Gene3D" id="2.160.10.10">
    <property type="entry name" value="Hexapeptide repeat proteins"/>
    <property type="match status" value="1"/>
</dbReference>
<accession>A0AAV1I229</accession>
<reference evidence="1 2" key="1">
    <citation type="submission" date="2023-10" db="EMBL/GenBank/DDBJ databases">
        <authorList>
            <person name="Maclean D."/>
            <person name="Macfadyen A."/>
        </authorList>
    </citation>
    <scope>NUCLEOTIDE SEQUENCE [LARGE SCALE GENOMIC DNA]</scope>
</reference>
<comment type="caution">
    <text evidence="1">The sequence shown here is derived from an EMBL/GenBank/DDBJ whole genome shotgun (WGS) entry which is preliminary data.</text>
</comment>
<evidence type="ECO:0000313" key="2">
    <source>
        <dbReference type="Proteomes" id="UP001314263"/>
    </source>
</evidence>
<evidence type="ECO:0000313" key="1">
    <source>
        <dbReference type="EMBL" id="CAK0777909.1"/>
    </source>
</evidence>
<dbReference type="Proteomes" id="UP001314263">
    <property type="component" value="Unassembled WGS sequence"/>
</dbReference>
<gene>
    <name evidence="1" type="ORF">CVIRNUC_004543</name>
</gene>